<evidence type="ECO:0000259" key="7">
    <source>
        <dbReference type="PROSITE" id="PS51900"/>
    </source>
</evidence>
<dbReference type="InterPro" id="IPR010998">
    <property type="entry name" value="Integrase_recombinase_N"/>
</dbReference>
<sequence>MFKIYTGIDPATGKRKHTTRRGFKTIGEARTAARHMENEIEAGNSLKDIHITFKSFSELWINIYQEERGVKPGTIRIRRHEINNLLPFFKNIKMADITQEQYQTALSKLNRQFAKNTLAGIHRTGRMIFRKALEKEVIKKDPTEFAYIPKAAQTIEELDSFYELPKYMEKEDLALFLKTAKEKGLDLDFEIFVTLAYTGIRIGELCPLKETDLIKNNDGSYLLSITKTYYNPNNNIKSFKLVTPKTISSRRIIDIDNLVVNCLQSVIERNKEIKRIVGKEYLDEGFIFVNNGTNPGYPIYVKIIQQRMKRILKLANLNESLTPHSLRHTHTSLLSEAGVSLERIMERLGHSDDDITKKVYLHTTEAVRKRDAEKFSNLMNGVLDFD</sequence>
<dbReference type="EMBL" id="QYTW02000030">
    <property type="protein sequence ID" value="RST57693.1"/>
    <property type="molecule type" value="Genomic_DNA"/>
</dbReference>
<dbReference type="InterPro" id="IPR028259">
    <property type="entry name" value="AP2-like_int_N"/>
</dbReference>
<dbReference type="InterPro" id="IPR044068">
    <property type="entry name" value="CB"/>
</dbReference>
<keyword evidence="4" id="KW-0233">DNA recombination</keyword>
<dbReference type="InterPro" id="IPR004107">
    <property type="entry name" value="Integrase_SAM-like_N"/>
</dbReference>
<dbReference type="InterPro" id="IPR013762">
    <property type="entry name" value="Integrase-like_cat_sf"/>
</dbReference>
<name>A0A429X2U5_SIMTE</name>
<comment type="similarity">
    <text evidence="1">Belongs to the 'phage' integrase family.</text>
</comment>
<dbReference type="Pfam" id="PF00589">
    <property type="entry name" value="Phage_integrase"/>
    <property type="match status" value="1"/>
</dbReference>
<dbReference type="Pfam" id="PF14657">
    <property type="entry name" value="Arm-DNA-bind_4"/>
    <property type="match status" value="1"/>
</dbReference>
<evidence type="ECO:0000259" key="6">
    <source>
        <dbReference type="PROSITE" id="PS51898"/>
    </source>
</evidence>
<evidence type="ECO:0000256" key="1">
    <source>
        <dbReference type="ARBA" id="ARBA00008857"/>
    </source>
</evidence>
<accession>A0A429X2U5</accession>
<keyword evidence="2" id="KW-0229">DNA integration</keyword>
<organism evidence="8 9">
    <name type="scientific">Siminovitchia terrae</name>
    <name type="common">Bacillus terrae</name>
    <dbReference type="NCBI Taxonomy" id="1914933"/>
    <lineage>
        <taxon>Bacteria</taxon>
        <taxon>Bacillati</taxon>
        <taxon>Bacillota</taxon>
        <taxon>Bacilli</taxon>
        <taxon>Bacillales</taxon>
        <taxon>Bacillaceae</taxon>
        <taxon>Siminovitchia</taxon>
    </lineage>
</organism>
<dbReference type="InterPro" id="IPR050090">
    <property type="entry name" value="Tyrosine_recombinase_XerCD"/>
</dbReference>
<dbReference type="PROSITE" id="PS51898">
    <property type="entry name" value="TYR_RECOMBINASE"/>
    <property type="match status" value="1"/>
</dbReference>
<evidence type="ECO:0000256" key="4">
    <source>
        <dbReference type="ARBA" id="ARBA00023172"/>
    </source>
</evidence>
<feature type="domain" description="Tyr recombinase" evidence="6">
    <location>
        <begin position="163"/>
        <end position="374"/>
    </location>
</feature>
<dbReference type="GO" id="GO:0003677">
    <property type="term" value="F:DNA binding"/>
    <property type="evidence" value="ECO:0007669"/>
    <property type="project" value="UniProtKB-UniRule"/>
</dbReference>
<dbReference type="Gene3D" id="1.10.150.130">
    <property type="match status" value="1"/>
</dbReference>
<dbReference type="Pfam" id="PF14659">
    <property type="entry name" value="Phage_int_SAM_3"/>
    <property type="match status" value="1"/>
</dbReference>
<dbReference type="GO" id="GO:0015074">
    <property type="term" value="P:DNA integration"/>
    <property type="evidence" value="ECO:0007669"/>
    <property type="project" value="UniProtKB-KW"/>
</dbReference>
<keyword evidence="3 5" id="KW-0238">DNA-binding</keyword>
<dbReference type="PANTHER" id="PTHR30349">
    <property type="entry name" value="PHAGE INTEGRASE-RELATED"/>
    <property type="match status" value="1"/>
</dbReference>
<dbReference type="AlphaFoldDB" id="A0A429X2U5"/>
<evidence type="ECO:0000256" key="5">
    <source>
        <dbReference type="PROSITE-ProRule" id="PRU01248"/>
    </source>
</evidence>
<dbReference type="Proteomes" id="UP000287296">
    <property type="component" value="Unassembled WGS sequence"/>
</dbReference>
<evidence type="ECO:0000313" key="9">
    <source>
        <dbReference type="Proteomes" id="UP000287296"/>
    </source>
</evidence>
<dbReference type="CDD" id="cd01189">
    <property type="entry name" value="INT_ICEBs1_C_like"/>
    <property type="match status" value="1"/>
</dbReference>
<dbReference type="OrthoDB" id="9803188at2"/>
<dbReference type="GO" id="GO:0006310">
    <property type="term" value="P:DNA recombination"/>
    <property type="evidence" value="ECO:0007669"/>
    <property type="project" value="UniProtKB-KW"/>
</dbReference>
<evidence type="ECO:0000256" key="3">
    <source>
        <dbReference type="ARBA" id="ARBA00023125"/>
    </source>
</evidence>
<evidence type="ECO:0000313" key="8">
    <source>
        <dbReference type="EMBL" id="RST57693.1"/>
    </source>
</evidence>
<dbReference type="Gene3D" id="1.10.443.10">
    <property type="entry name" value="Intergrase catalytic core"/>
    <property type="match status" value="1"/>
</dbReference>
<comment type="caution">
    <text evidence="8">The sequence shown here is derived from an EMBL/GenBank/DDBJ whole genome shotgun (WGS) entry which is preliminary data.</text>
</comment>
<reference evidence="8 9" key="1">
    <citation type="submission" date="2018-12" db="EMBL/GenBank/DDBJ databases">
        <authorList>
            <person name="Sun L."/>
            <person name="Chen Z."/>
        </authorList>
    </citation>
    <scope>NUCLEOTIDE SEQUENCE [LARGE SCALE GENOMIC DNA]</scope>
    <source>
        <strain evidence="8 9">LMG 29736</strain>
    </source>
</reference>
<dbReference type="SUPFAM" id="SSF56349">
    <property type="entry name" value="DNA breaking-rejoining enzymes"/>
    <property type="match status" value="1"/>
</dbReference>
<proteinExistence type="inferred from homology"/>
<protein>
    <submittedName>
        <fullName evidence="8">Site-specific integrase</fullName>
    </submittedName>
</protein>
<gene>
    <name evidence="8" type="ORF">D5F11_021440</name>
</gene>
<evidence type="ECO:0000256" key="2">
    <source>
        <dbReference type="ARBA" id="ARBA00022908"/>
    </source>
</evidence>
<dbReference type="InterPro" id="IPR011010">
    <property type="entry name" value="DNA_brk_join_enz"/>
</dbReference>
<feature type="domain" description="Core-binding (CB)" evidence="7">
    <location>
        <begin position="51"/>
        <end position="133"/>
    </location>
</feature>
<dbReference type="InterPro" id="IPR002104">
    <property type="entry name" value="Integrase_catalytic"/>
</dbReference>
<dbReference type="PROSITE" id="PS51900">
    <property type="entry name" value="CB"/>
    <property type="match status" value="1"/>
</dbReference>
<dbReference type="PANTHER" id="PTHR30349:SF64">
    <property type="entry name" value="PROPHAGE INTEGRASE INTD-RELATED"/>
    <property type="match status" value="1"/>
</dbReference>